<sequence length="308" mass="35535">MAFGLSPTLMDASAPLLPPELEHKIFKITALAHPKSVPNLLLVARRVHIWVEPLLWHTLRVPKFDYTRALRQNPAHARQLLAAHTKRALIDGLIRTPTWQHDLVYEILAVLSMCPSLTCLAIDRYSNRIYRTLRFLLPTFAELQRLTVHVNLLFELDADGDRLVLPRVMHLHALDRRSQAPRIIQRLGGAFPALANVAFNDLRPHEIREVLRVRLRIDTGTQTQLQIILNCMSPPPRTFTARDTDPPELGVPMRFAMKWNEPWMWADGVDDAPNMWVRAEEFLERKRRGEIAPECFWMDGTYRGGVIY</sequence>
<name>A0ABQ0L0W3_MYCCL</name>
<organism evidence="1 2">
    <name type="scientific">Mycena chlorophos</name>
    <name type="common">Agaric fungus</name>
    <name type="synonym">Agaricus chlorophos</name>
    <dbReference type="NCBI Taxonomy" id="658473"/>
    <lineage>
        <taxon>Eukaryota</taxon>
        <taxon>Fungi</taxon>
        <taxon>Dikarya</taxon>
        <taxon>Basidiomycota</taxon>
        <taxon>Agaricomycotina</taxon>
        <taxon>Agaricomycetes</taxon>
        <taxon>Agaricomycetidae</taxon>
        <taxon>Agaricales</taxon>
        <taxon>Marasmiineae</taxon>
        <taxon>Mycenaceae</taxon>
        <taxon>Mycena</taxon>
    </lineage>
</organism>
<protein>
    <recommendedName>
        <fullName evidence="3">F-box domain-containing protein</fullName>
    </recommendedName>
</protein>
<dbReference type="EMBL" id="DF840249">
    <property type="protein sequence ID" value="GAT44810.1"/>
    <property type="molecule type" value="Genomic_DNA"/>
</dbReference>
<accession>A0ABQ0L0W3</accession>
<keyword evidence="2" id="KW-1185">Reference proteome</keyword>
<proteinExistence type="predicted"/>
<gene>
    <name evidence="1" type="ORF">MCHLO_02418</name>
</gene>
<evidence type="ECO:0008006" key="3">
    <source>
        <dbReference type="Google" id="ProtNLM"/>
    </source>
</evidence>
<evidence type="ECO:0000313" key="1">
    <source>
        <dbReference type="EMBL" id="GAT44810.1"/>
    </source>
</evidence>
<reference evidence="1" key="1">
    <citation type="submission" date="2014-09" db="EMBL/GenBank/DDBJ databases">
        <title>Genome sequence of the luminous mushroom Mycena chlorophos for searching fungal bioluminescence genes.</title>
        <authorList>
            <person name="Tanaka Y."/>
            <person name="Kasuga D."/>
            <person name="Oba Y."/>
            <person name="Hase S."/>
            <person name="Sato K."/>
            <person name="Oba Y."/>
            <person name="Sakakibara Y."/>
        </authorList>
    </citation>
    <scope>NUCLEOTIDE SEQUENCE</scope>
</reference>
<evidence type="ECO:0000313" key="2">
    <source>
        <dbReference type="Proteomes" id="UP000815677"/>
    </source>
</evidence>
<dbReference type="Proteomes" id="UP000815677">
    <property type="component" value="Unassembled WGS sequence"/>
</dbReference>